<reference evidence="4 5" key="1">
    <citation type="submission" date="2019-01" db="EMBL/GenBank/DDBJ databases">
        <title>Sequencing of cultivated peanut Arachis hypogaea provides insights into genome evolution and oil improvement.</title>
        <authorList>
            <person name="Chen X."/>
        </authorList>
    </citation>
    <scope>NUCLEOTIDE SEQUENCE [LARGE SCALE GENOMIC DNA]</scope>
    <source>
        <strain evidence="5">cv. Fuhuasheng</strain>
        <tissue evidence="4">Leaves</tissue>
    </source>
</reference>
<gene>
    <name evidence="4" type="ORF">Ahy_A10g049102</name>
</gene>
<evidence type="ECO:0000256" key="1">
    <source>
        <dbReference type="SAM" id="Coils"/>
    </source>
</evidence>
<comment type="caution">
    <text evidence="4">The sequence shown here is derived from an EMBL/GenBank/DDBJ whole genome shotgun (WGS) entry which is preliminary data.</text>
</comment>
<feature type="region of interest" description="Disordered" evidence="2">
    <location>
        <begin position="312"/>
        <end position="394"/>
    </location>
</feature>
<dbReference type="EMBL" id="SDMP01000010">
    <property type="protein sequence ID" value="RYR34306.1"/>
    <property type="molecule type" value="Genomic_DNA"/>
</dbReference>
<feature type="compositionally biased region" description="Basic and acidic residues" evidence="2">
    <location>
        <begin position="317"/>
        <end position="363"/>
    </location>
</feature>
<feature type="region of interest" description="Disordered" evidence="2">
    <location>
        <begin position="97"/>
        <end position="123"/>
    </location>
</feature>
<accession>A0A445B6P7</accession>
<evidence type="ECO:0000256" key="2">
    <source>
        <dbReference type="SAM" id="MobiDB-lite"/>
    </source>
</evidence>
<feature type="compositionally biased region" description="Basic and acidic residues" evidence="2">
    <location>
        <begin position="376"/>
        <end position="394"/>
    </location>
</feature>
<dbReference type="InterPro" id="IPR046796">
    <property type="entry name" value="Transposase_32_dom"/>
</dbReference>
<feature type="domain" description="Putative plant transposon protein" evidence="3">
    <location>
        <begin position="1"/>
        <end position="65"/>
    </location>
</feature>
<evidence type="ECO:0000313" key="4">
    <source>
        <dbReference type="EMBL" id="RYR34306.1"/>
    </source>
</evidence>
<protein>
    <recommendedName>
        <fullName evidence="3">Putative plant transposon protein domain-containing protein</fullName>
    </recommendedName>
</protein>
<organism evidence="4 5">
    <name type="scientific">Arachis hypogaea</name>
    <name type="common">Peanut</name>
    <dbReference type="NCBI Taxonomy" id="3818"/>
    <lineage>
        <taxon>Eukaryota</taxon>
        <taxon>Viridiplantae</taxon>
        <taxon>Streptophyta</taxon>
        <taxon>Embryophyta</taxon>
        <taxon>Tracheophyta</taxon>
        <taxon>Spermatophyta</taxon>
        <taxon>Magnoliopsida</taxon>
        <taxon>eudicotyledons</taxon>
        <taxon>Gunneridae</taxon>
        <taxon>Pentapetalae</taxon>
        <taxon>rosids</taxon>
        <taxon>fabids</taxon>
        <taxon>Fabales</taxon>
        <taxon>Fabaceae</taxon>
        <taxon>Papilionoideae</taxon>
        <taxon>50 kb inversion clade</taxon>
        <taxon>dalbergioids sensu lato</taxon>
        <taxon>Dalbergieae</taxon>
        <taxon>Pterocarpus clade</taxon>
        <taxon>Arachis</taxon>
    </lineage>
</organism>
<sequence>MSTSNNSEVTVNRAIMIHCIMKGGEINVGDIIAKNIIDIAQKVKQDSWLGYPSTILRLCKEAGVPLEEFGETDVVSVGKPLTRERLEFITTTQLERQPLARRKKRKEARQEEEPQEMEEPHTLNMNQLQAAVEGISGQYSQIQRSQEEQAQQQRDLWQLMDQQRGIQVQWMNQQNEYQTHMMELQQEQYAKMQEAINNSTVEHEKAMEKVIQEQAQLRIEQAQQRELLHRLDARHNTFHKEFNESRMFREARHKDRLDYDICTQEKLSYLCSTPPLLNPQIKTFNEARKIFEEQELARVRFNQQRLNETMISSGVWQREEGDATTKQQGERRSKKKEDPKGDATTKQQGERRSKKKEDPKGDATTKQQGELRKKKKEDPKGKGKQGESSKGKGT</sequence>
<dbReference type="AlphaFoldDB" id="A0A445B6P7"/>
<dbReference type="Pfam" id="PF20167">
    <property type="entry name" value="Transposase_32"/>
    <property type="match status" value="1"/>
</dbReference>
<evidence type="ECO:0000313" key="5">
    <source>
        <dbReference type="Proteomes" id="UP000289738"/>
    </source>
</evidence>
<proteinExistence type="predicted"/>
<keyword evidence="5" id="KW-1185">Reference proteome</keyword>
<keyword evidence="1" id="KW-0175">Coiled coil</keyword>
<name>A0A445B6P7_ARAHY</name>
<evidence type="ECO:0000259" key="3">
    <source>
        <dbReference type="Pfam" id="PF20167"/>
    </source>
</evidence>
<feature type="coiled-coil region" evidence="1">
    <location>
        <begin position="142"/>
        <end position="209"/>
    </location>
</feature>
<dbReference type="Proteomes" id="UP000289738">
    <property type="component" value="Chromosome A10"/>
</dbReference>